<reference evidence="1 2" key="1">
    <citation type="submission" date="2019-02" db="EMBL/GenBank/DDBJ databases">
        <title>Deep-cultivation of Planctomycetes and their phenomic and genomic characterization uncovers novel biology.</title>
        <authorList>
            <person name="Wiegand S."/>
            <person name="Jogler M."/>
            <person name="Boedeker C."/>
            <person name="Pinto D."/>
            <person name="Vollmers J."/>
            <person name="Rivas-Marin E."/>
            <person name="Kohn T."/>
            <person name="Peeters S.H."/>
            <person name="Heuer A."/>
            <person name="Rast P."/>
            <person name="Oberbeckmann S."/>
            <person name="Bunk B."/>
            <person name="Jeske O."/>
            <person name="Meyerdierks A."/>
            <person name="Storesund J.E."/>
            <person name="Kallscheuer N."/>
            <person name="Luecker S."/>
            <person name="Lage O.M."/>
            <person name="Pohl T."/>
            <person name="Merkel B.J."/>
            <person name="Hornburger P."/>
            <person name="Mueller R.-W."/>
            <person name="Bruemmer F."/>
            <person name="Labrenz M."/>
            <person name="Spormann A.M."/>
            <person name="Op Den Camp H."/>
            <person name="Overmann J."/>
            <person name="Amann R."/>
            <person name="Jetten M.S.M."/>
            <person name="Mascher T."/>
            <person name="Medema M.H."/>
            <person name="Devos D.P."/>
            <person name="Kaster A.-K."/>
            <person name="Ovreas L."/>
            <person name="Rohde M."/>
            <person name="Galperin M.Y."/>
            <person name="Jogler C."/>
        </authorList>
    </citation>
    <scope>NUCLEOTIDE SEQUENCE [LARGE SCALE GENOMIC DNA]</scope>
    <source>
        <strain evidence="1 2">Pla52o</strain>
    </source>
</reference>
<dbReference type="EMBL" id="SJPT01000004">
    <property type="protein sequence ID" value="TWU23156.1"/>
    <property type="molecule type" value="Genomic_DNA"/>
</dbReference>
<organism evidence="1 2">
    <name type="scientific">Novipirellula galeiformis</name>
    <dbReference type="NCBI Taxonomy" id="2528004"/>
    <lineage>
        <taxon>Bacteria</taxon>
        <taxon>Pseudomonadati</taxon>
        <taxon>Planctomycetota</taxon>
        <taxon>Planctomycetia</taxon>
        <taxon>Pirellulales</taxon>
        <taxon>Pirellulaceae</taxon>
        <taxon>Novipirellula</taxon>
    </lineage>
</organism>
<comment type="caution">
    <text evidence="1">The sequence shown here is derived from an EMBL/GenBank/DDBJ whole genome shotgun (WGS) entry which is preliminary data.</text>
</comment>
<accession>A0A5C6CIY8</accession>
<evidence type="ECO:0000313" key="2">
    <source>
        <dbReference type="Proteomes" id="UP000316304"/>
    </source>
</evidence>
<dbReference type="Proteomes" id="UP000316304">
    <property type="component" value="Unassembled WGS sequence"/>
</dbReference>
<name>A0A5C6CIY8_9BACT</name>
<gene>
    <name evidence="1" type="ORF">Pla52o_26910</name>
</gene>
<dbReference type="AlphaFoldDB" id="A0A5C6CIY8"/>
<proteinExistence type="predicted"/>
<evidence type="ECO:0000313" key="1">
    <source>
        <dbReference type="EMBL" id="TWU23156.1"/>
    </source>
</evidence>
<sequence>MTSKEKGSLVSDFRLTRLGALMPRDKLGTSIFRGNLAILKQHFDRQPIFNVTHGPVVLRPAFSGGLPLSRSKADQFG</sequence>
<keyword evidence="2" id="KW-1185">Reference proteome</keyword>
<protein>
    <submittedName>
        <fullName evidence="1">Uncharacterized protein</fullName>
    </submittedName>
</protein>